<dbReference type="GO" id="GO:0006754">
    <property type="term" value="P:ATP biosynthetic process"/>
    <property type="evidence" value="ECO:0007669"/>
    <property type="project" value="TreeGrafter"/>
</dbReference>
<dbReference type="SUPFAM" id="SSF53254">
    <property type="entry name" value="Phosphoglycerate mutase-like"/>
    <property type="match status" value="1"/>
</dbReference>
<dbReference type="GO" id="GO:0006167">
    <property type="term" value="P:AMP biosynthetic process"/>
    <property type="evidence" value="ECO:0007669"/>
    <property type="project" value="TreeGrafter"/>
</dbReference>
<proteinExistence type="predicted"/>
<sequence>MIRAAGAIIWRENAPFELEILVIHRPKYDDWSFPKGIVEDGEAAVAAAYREVKEETGIDAIFGQYLGSTSYRVEDNKKKVKYWMAQAKSDQGAFVPNSEVDKIEWVDSKTARHFLTHDEDRDMLDDFLAKERYVSALVLLRHAKAIKRSEWSDYDLDRPLSADGIEQSQKLIAQLEPFGISGIFSSDATRCFSTIEPFSLAADLRVTVTQDLNEEEFEKSAKTSVEYVRQLMKFEGNQLVAGHNPIIPHVLSKVAGVDYSADDLSPADAWIVHHRGDKIVAVEFLARPMI</sequence>
<dbReference type="InterPro" id="IPR015797">
    <property type="entry name" value="NUDIX_hydrolase-like_dom_sf"/>
</dbReference>
<dbReference type="PRINTS" id="PR00502">
    <property type="entry name" value="NUDIXFAMILY"/>
</dbReference>
<dbReference type="Gene3D" id="3.90.79.10">
    <property type="entry name" value="Nucleoside Triphosphate Pyrophosphohydrolase"/>
    <property type="match status" value="1"/>
</dbReference>
<feature type="domain" description="Nudix hydrolase" evidence="2">
    <location>
        <begin position="1"/>
        <end position="129"/>
    </location>
</feature>
<dbReference type="PROSITE" id="PS00893">
    <property type="entry name" value="NUDIX_BOX"/>
    <property type="match status" value="1"/>
</dbReference>
<dbReference type="CDD" id="cd07067">
    <property type="entry name" value="HP_PGM_like"/>
    <property type="match status" value="1"/>
</dbReference>
<evidence type="ECO:0000259" key="2">
    <source>
        <dbReference type="PROSITE" id="PS51462"/>
    </source>
</evidence>
<dbReference type="PROSITE" id="PS51462">
    <property type="entry name" value="NUDIX"/>
    <property type="match status" value="1"/>
</dbReference>
<dbReference type="Pfam" id="PF00293">
    <property type="entry name" value="NUDIX"/>
    <property type="match status" value="1"/>
</dbReference>
<dbReference type="InterPro" id="IPR000086">
    <property type="entry name" value="NUDIX_hydrolase_dom"/>
</dbReference>
<dbReference type="AlphaFoldDB" id="A0A6J6FF98"/>
<keyword evidence="1" id="KW-0378">Hydrolase</keyword>
<dbReference type="Gene3D" id="3.40.50.1240">
    <property type="entry name" value="Phosphoglycerate mutase-like"/>
    <property type="match status" value="1"/>
</dbReference>
<dbReference type="Pfam" id="PF00300">
    <property type="entry name" value="His_Phos_1"/>
    <property type="match status" value="1"/>
</dbReference>
<dbReference type="InterPro" id="IPR020476">
    <property type="entry name" value="Nudix_hydrolase"/>
</dbReference>
<organism evidence="3">
    <name type="scientific">freshwater metagenome</name>
    <dbReference type="NCBI Taxonomy" id="449393"/>
    <lineage>
        <taxon>unclassified sequences</taxon>
        <taxon>metagenomes</taxon>
        <taxon>ecological metagenomes</taxon>
    </lineage>
</organism>
<dbReference type="SMART" id="SM00855">
    <property type="entry name" value="PGAM"/>
    <property type="match status" value="1"/>
</dbReference>
<evidence type="ECO:0000256" key="1">
    <source>
        <dbReference type="ARBA" id="ARBA00022801"/>
    </source>
</evidence>
<evidence type="ECO:0000313" key="3">
    <source>
        <dbReference type="EMBL" id="CAB4587542.1"/>
    </source>
</evidence>
<gene>
    <name evidence="3" type="ORF">UFOPK1807_00060</name>
</gene>
<dbReference type="CDD" id="cd03673">
    <property type="entry name" value="NUDIX_Ap6A_hydrolase"/>
    <property type="match status" value="1"/>
</dbReference>
<dbReference type="InterPro" id="IPR029033">
    <property type="entry name" value="His_PPase_superfam"/>
</dbReference>
<reference evidence="3" key="1">
    <citation type="submission" date="2020-05" db="EMBL/GenBank/DDBJ databases">
        <authorList>
            <person name="Chiriac C."/>
            <person name="Salcher M."/>
            <person name="Ghai R."/>
            <person name="Kavagutti S V."/>
        </authorList>
    </citation>
    <scope>NUCLEOTIDE SEQUENCE</scope>
</reference>
<accession>A0A6J6FF98</accession>
<name>A0A6J6FF98_9ZZZZ</name>
<dbReference type="InterPro" id="IPR051325">
    <property type="entry name" value="Nudix_hydrolase_domain"/>
</dbReference>
<protein>
    <submittedName>
        <fullName evidence="3">Unannotated protein</fullName>
    </submittedName>
</protein>
<dbReference type="InterPro" id="IPR020084">
    <property type="entry name" value="NUDIX_hydrolase_CS"/>
</dbReference>
<dbReference type="GO" id="GO:0004081">
    <property type="term" value="F:bis(5'-nucleosyl)-tetraphosphatase (asymmetrical) activity"/>
    <property type="evidence" value="ECO:0007669"/>
    <property type="project" value="TreeGrafter"/>
</dbReference>
<dbReference type="EMBL" id="CAEZUI010000003">
    <property type="protein sequence ID" value="CAB4587542.1"/>
    <property type="molecule type" value="Genomic_DNA"/>
</dbReference>
<dbReference type="SUPFAM" id="SSF55811">
    <property type="entry name" value="Nudix"/>
    <property type="match status" value="1"/>
</dbReference>
<dbReference type="InterPro" id="IPR013078">
    <property type="entry name" value="His_Pase_superF_clade-1"/>
</dbReference>
<dbReference type="PANTHER" id="PTHR21340:SF0">
    <property type="entry name" value="BIS(5'-NUCLEOSYL)-TETRAPHOSPHATASE [ASYMMETRICAL]"/>
    <property type="match status" value="1"/>
</dbReference>
<dbReference type="PANTHER" id="PTHR21340">
    <property type="entry name" value="DIADENOSINE 5,5-P1,P4-TETRAPHOSPHATE PYROPHOSPHOHYDROLASE MUTT"/>
    <property type="match status" value="1"/>
</dbReference>